<name>A0A916RRJ0_9BACT</name>
<reference evidence="1" key="2">
    <citation type="submission" date="2020-09" db="EMBL/GenBank/DDBJ databases">
        <authorList>
            <person name="Sun Q."/>
            <person name="Zhou Y."/>
        </authorList>
    </citation>
    <scope>NUCLEOTIDE SEQUENCE</scope>
    <source>
        <strain evidence="1">CGMCC 1.15447</strain>
    </source>
</reference>
<dbReference type="Proteomes" id="UP000648801">
    <property type="component" value="Unassembled WGS sequence"/>
</dbReference>
<sequence length="104" mass="11255">MTTLGAKPGSRSTWRLLLAFLCIALVIVLGTVQVAHSHPDRLFHADCALCITAHVAVHATVPPVTLRVTHVESFVEALVLPSRQRTIQTFALFTRPPPVDAPLA</sequence>
<protein>
    <recommendedName>
        <fullName evidence="3">DUF2946 domain-containing protein</fullName>
    </recommendedName>
</protein>
<dbReference type="AlphaFoldDB" id="A0A916RRJ0"/>
<proteinExistence type="predicted"/>
<comment type="caution">
    <text evidence="1">The sequence shown here is derived from an EMBL/GenBank/DDBJ whole genome shotgun (WGS) entry which is preliminary data.</text>
</comment>
<gene>
    <name evidence="1" type="ORF">GCM10011507_15010</name>
</gene>
<dbReference type="EMBL" id="BMJB01000001">
    <property type="protein sequence ID" value="GGA64397.1"/>
    <property type="molecule type" value="Genomic_DNA"/>
</dbReference>
<accession>A0A916RRJ0</accession>
<evidence type="ECO:0008006" key="3">
    <source>
        <dbReference type="Google" id="ProtNLM"/>
    </source>
</evidence>
<keyword evidence="2" id="KW-1185">Reference proteome</keyword>
<evidence type="ECO:0000313" key="1">
    <source>
        <dbReference type="EMBL" id="GGA64397.1"/>
    </source>
</evidence>
<reference evidence="1" key="1">
    <citation type="journal article" date="2014" name="Int. J. Syst. Evol. Microbiol.">
        <title>Complete genome sequence of Corynebacterium casei LMG S-19264T (=DSM 44701T), isolated from a smear-ripened cheese.</title>
        <authorList>
            <consortium name="US DOE Joint Genome Institute (JGI-PGF)"/>
            <person name="Walter F."/>
            <person name="Albersmeier A."/>
            <person name="Kalinowski J."/>
            <person name="Ruckert C."/>
        </authorList>
    </citation>
    <scope>NUCLEOTIDE SEQUENCE</scope>
    <source>
        <strain evidence="1">CGMCC 1.15447</strain>
    </source>
</reference>
<evidence type="ECO:0000313" key="2">
    <source>
        <dbReference type="Proteomes" id="UP000648801"/>
    </source>
</evidence>
<organism evidence="1 2">
    <name type="scientific">Edaphobacter acidisoli</name>
    <dbReference type="NCBI Taxonomy" id="2040573"/>
    <lineage>
        <taxon>Bacteria</taxon>
        <taxon>Pseudomonadati</taxon>
        <taxon>Acidobacteriota</taxon>
        <taxon>Terriglobia</taxon>
        <taxon>Terriglobales</taxon>
        <taxon>Acidobacteriaceae</taxon>
        <taxon>Edaphobacter</taxon>
    </lineage>
</organism>